<gene>
    <name evidence="2" type="ORF">BFJ65_g14963</name>
</gene>
<evidence type="ECO:0000313" key="3">
    <source>
        <dbReference type="Proteomes" id="UP000270866"/>
    </source>
</evidence>
<proteinExistence type="predicted"/>
<dbReference type="AlphaFoldDB" id="A0A3L6N1Y6"/>
<dbReference type="PANTHER" id="PTHR38248">
    <property type="entry name" value="FUNK1 6"/>
    <property type="match status" value="1"/>
</dbReference>
<evidence type="ECO:0000256" key="1">
    <source>
        <dbReference type="SAM" id="MobiDB-lite"/>
    </source>
</evidence>
<accession>A0A3L6N1Y6</accession>
<dbReference type="EMBL" id="MRCU01000010">
    <property type="protein sequence ID" value="RKK10969.1"/>
    <property type="molecule type" value="Genomic_DNA"/>
</dbReference>
<dbReference type="PANTHER" id="PTHR38248:SF2">
    <property type="entry name" value="FUNK1 11"/>
    <property type="match status" value="1"/>
</dbReference>
<dbReference type="Proteomes" id="UP000270866">
    <property type="component" value="Unassembled WGS sequence"/>
</dbReference>
<evidence type="ECO:0000313" key="2">
    <source>
        <dbReference type="EMBL" id="RKK10969.1"/>
    </source>
</evidence>
<organism evidence="2 3">
    <name type="scientific">Fusarium oxysporum f. sp. cepae</name>
    <dbReference type="NCBI Taxonomy" id="396571"/>
    <lineage>
        <taxon>Eukaryota</taxon>
        <taxon>Fungi</taxon>
        <taxon>Dikarya</taxon>
        <taxon>Ascomycota</taxon>
        <taxon>Pezizomycotina</taxon>
        <taxon>Sordariomycetes</taxon>
        <taxon>Hypocreomycetidae</taxon>
        <taxon>Hypocreales</taxon>
        <taxon>Nectriaceae</taxon>
        <taxon>Fusarium</taxon>
        <taxon>Fusarium oxysporum species complex</taxon>
    </lineage>
</organism>
<sequence length="256" mass="28271">MSHELQSDVIGDNLLEMASTSFPLDLRNLSLPLLFTLQSRTASGFLFTNTSHGTLRSDLLRLISAATSDNFDFDHVKPLLKSALAIEPDALVGVEPMTLPHGCAIQAAFANLSEHRKYVDYALKPELGSIYTELRRFYDAYFGGVAGLDAASQAFFDQCVERSDPVFADCWKGRPEDANQDDVLSWLGDFSDKLTGFVDSHGSISTHQYGRRPLAQPNKSIQGSTGERKLDVVFVKDSKAGETRSATGRRSWCLER</sequence>
<feature type="region of interest" description="Disordered" evidence="1">
    <location>
        <begin position="204"/>
        <end position="224"/>
    </location>
</feature>
<protein>
    <submittedName>
        <fullName evidence="2">Uncharacterized protein</fullName>
    </submittedName>
</protein>
<name>A0A3L6N1Y6_FUSOX</name>
<reference evidence="2 3" key="1">
    <citation type="journal article" date="2018" name="Sci. Rep.">
        <title>Characterisation of pathogen-specific regions and novel effector candidates in Fusarium oxysporum f. sp. cepae.</title>
        <authorList>
            <person name="Armitage A.D."/>
            <person name="Taylor A."/>
            <person name="Sobczyk M.K."/>
            <person name="Baxter L."/>
            <person name="Greenfield B.P."/>
            <person name="Bates H.J."/>
            <person name="Wilson F."/>
            <person name="Jackson A.C."/>
            <person name="Ott S."/>
            <person name="Harrison R.J."/>
            <person name="Clarkson J.P."/>
        </authorList>
    </citation>
    <scope>NUCLEOTIDE SEQUENCE [LARGE SCALE GENOMIC DNA]</scope>
    <source>
        <strain evidence="2 3">FoC_Fus2</strain>
    </source>
</reference>
<comment type="caution">
    <text evidence="2">The sequence shown here is derived from an EMBL/GenBank/DDBJ whole genome shotgun (WGS) entry which is preliminary data.</text>
</comment>